<reference evidence="15 16" key="2">
    <citation type="submission" date="2015-10" db="EMBL/GenBank/DDBJ databases">
        <title>Draft Genome Sequences of 11 Lactococcus lactis subspecies cremoris strains.</title>
        <authorList>
            <person name="Wels M."/>
            <person name="Backus L."/>
            <person name="Boekhorst J."/>
            <person name="Dijkstra A."/>
            <person name="Beerthuizen M."/>
            <person name="Kelly W."/>
            <person name="Siezen R."/>
            <person name="Bachmann H."/>
            <person name="Van Hijum S."/>
        </authorList>
    </citation>
    <scope>NUCLEOTIDE SEQUENCE [LARGE SCALE GENOMIC DNA]</scope>
    <source>
        <strain evidence="15">KF282</strain>
        <strain evidence="16">LMG9449</strain>
        <strain evidence="17">M20</strain>
    </source>
</reference>
<dbReference type="Proteomes" id="UP000053719">
    <property type="component" value="Unassembled WGS sequence"/>
</dbReference>
<keyword evidence="4 7" id="KW-0805">Transcription regulation</keyword>
<evidence type="ECO:0000256" key="4">
    <source>
        <dbReference type="ARBA" id="ARBA00023015"/>
    </source>
</evidence>
<dbReference type="EMBL" id="LKLS01000206">
    <property type="protein sequence ID" value="KSU14839.1"/>
    <property type="molecule type" value="Genomic_DNA"/>
</dbReference>
<reference evidence="11" key="3">
    <citation type="journal article" date="2017" name="Genome Announc.">
        <title>Draft Genome Sequences of 24 Lactococcus lactis Strains.</title>
        <authorList>
            <person name="Backus L."/>
            <person name="Wels M."/>
            <person name="Boekhorst J."/>
            <person name="Dijkstra A.R."/>
            <person name="Beerthuyzen M."/>
            <person name="Kelly W.J."/>
            <person name="Siezen R.J."/>
            <person name="van Hijum S.A."/>
            <person name="Bachmann H."/>
        </authorList>
    </citation>
    <scope>NUCLEOTIDE SEQUENCE</scope>
    <source>
        <strain evidence="11">KF282</strain>
        <strain evidence="12">LMG9447</strain>
        <strain evidence="13">M20</strain>
    </source>
</reference>
<evidence type="ECO:0000313" key="10">
    <source>
        <dbReference type="EMBL" id="GAM79641.1"/>
    </source>
</evidence>
<evidence type="ECO:0000313" key="12">
    <source>
        <dbReference type="EMBL" id="KSU14839.1"/>
    </source>
</evidence>
<sequence length="159" mass="17954">MDERKDGAMAGQKNTSDIIEAYLRKLLEEAQVIEIKRADLANQFDVVPSQINYVIKTRFTASKGFDVESKRGGGGYIKIVKYQYSARHEFLTALYQKVPANLSSKAAHDIVQLLFDEKVLTEREGNLLLLVITDGAISPFTRGIMMKSIINRLDRDDEI</sequence>
<dbReference type="Proteomes" id="UP000031847">
    <property type="component" value="Unassembled WGS sequence"/>
</dbReference>
<evidence type="ECO:0000256" key="6">
    <source>
        <dbReference type="ARBA" id="ARBA00023163"/>
    </source>
</evidence>
<dbReference type="InterPro" id="IPR041902">
    <property type="entry name" value="CtsR_N_sf"/>
</dbReference>
<evidence type="ECO:0000259" key="8">
    <source>
        <dbReference type="Pfam" id="PF05848"/>
    </source>
</evidence>
<dbReference type="EMBL" id="BBSI01000017">
    <property type="protein sequence ID" value="GAM79641.1"/>
    <property type="molecule type" value="Genomic_DNA"/>
</dbReference>
<dbReference type="InterPro" id="IPR040465">
    <property type="entry name" value="CtsR_N"/>
</dbReference>
<dbReference type="Gene3D" id="1.10.1200.150">
    <property type="entry name" value="Transcriptional regulator CtsR, C-terminal domain"/>
    <property type="match status" value="1"/>
</dbReference>
<comment type="similarity">
    <text evidence="1 7">Belongs to the CtsR family.</text>
</comment>
<dbReference type="GO" id="GO:0006355">
    <property type="term" value="P:regulation of DNA-templated transcription"/>
    <property type="evidence" value="ECO:0007669"/>
    <property type="project" value="UniProtKB-UniRule"/>
</dbReference>
<dbReference type="EMBL" id="LKLU01000057">
    <property type="protein sequence ID" value="KSU21729.1"/>
    <property type="molecule type" value="Genomic_DNA"/>
</dbReference>
<evidence type="ECO:0000256" key="5">
    <source>
        <dbReference type="ARBA" id="ARBA00023125"/>
    </source>
</evidence>
<keyword evidence="6 7" id="KW-0804">Transcription</keyword>
<evidence type="ECO:0000313" key="13">
    <source>
        <dbReference type="EMBL" id="KSU21729.1"/>
    </source>
</evidence>
<evidence type="ECO:0000313" key="11">
    <source>
        <dbReference type="EMBL" id="KSU04377.1"/>
    </source>
</evidence>
<evidence type="ECO:0000256" key="2">
    <source>
        <dbReference type="ARBA" id="ARBA00014129"/>
    </source>
</evidence>
<keyword evidence="5 7" id="KW-0238">DNA-binding</keyword>
<dbReference type="PIRSF" id="PIRSF010607">
    <property type="entry name" value="Txn_repr_CtsR"/>
    <property type="match status" value="1"/>
</dbReference>
<evidence type="ECO:0000256" key="7">
    <source>
        <dbReference type="PIRNR" id="PIRNR010607"/>
    </source>
</evidence>
<dbReference type="AlphaFoldDB" id="A0A0B8QM80"/>
<feature type="domain" description="CtsR C-terminal dimerization" evidence="9">
    <location>
        <begin position="88"/>
        <end position="150"/>
    </location>
</feature>
<evidence type="ECO:0000313" key="17">
    <source>
        <dbReference type="Proteomes" id="UP000053719"/>
    </source>
</evidence>
<dbReference type="Proteomes" id="UP000053612">
    <property type="component" value="Unassembled WGS sequence"/>
</dbReference>
<organism evidence="10 14">
    <name type="scientific">Lactococcus lactis subsp. lactis</name>
    <name type="common">Streptococcus lactis</name>
    <dbReference type="NCBI Taxonomy" id="1360"/>
    <lineage>
        <taxon>Bacteria</taxon>
        <taxon>Bacillati</taxon>
        <taxon>Bacillota</taxon>
        <taxon>Bacilli</taxon>
        <taxon>Lactobacillales</taxon>
        <taxon>Streptococcaceae</taxon>
        <taxon>Lactococcus</taxon>
    </lineage>
</organism>
<evidence type="ECO:0000256" key="3">
    <source>
        <dbReference type="ARBA" id="ARBA00022491"/>
    </source>
</evidence>
<evidence type="ECO:0000313" key="14">
    <source>
        <dbReference type="Proteomes" id="UP000031847"/>
    </source>
</evidence>
<dbReference type="InterPro" id="IPR041908">
    <property type="entry name" value="CtsR_C_sf"/>
</dbReference>
<evidence type="ECO:0000256" key="1">
    <source>
        <dbReference type="ARBA" id="ARBA00010189"/>
    </source>
</evidence>
<name>A0A0B8QM80_LACLL</name>
<dbReference type="Gene3D" id="3.30.56.130">
    <property type="entry name" value="Transcriptional regulator CtsR, winged HTH domain"/>
    <property type="match status" value="1"/>
</dbReference>
<keyword evidence="3 7" id="KW-0678">Repressor</keyword>
<gene>
    <name evidence="10" type="ORF">JCM5805K_0749</name>
    <name evidence="11" type="ORF">KF282_1511</name>
    <name evidence="12" type="ORF">LMG9449_2421</name>
    <name evidence="13" type="ORF">M20_0775</name>
</gene>
<reference evidence="10 14" key="1">
    <citation type="submission" date="2015-01" db="EMBL/GenBank/DDBJ databases">
        <title>Lactococcus lactis subsp.lactis JCM 5805 whole genome shotgun sequence.</title>
        <authorList>
            <person name="Fujii T."/>
            <person name="Tomita Y."/>
            <person name="Ikushima S."/>
            <person name="Fujiwara D."/>
        </authorList>
    </citation>
    <scope>NUCLEOTIDE SEQUENCE [LARGE SCALE GENOMIC DNA]</scope>
    <source>
        <strain evidence="10 14">JCM 5805</strain>
    </source>
</reference>
<evidence type="ECO:0000313" key="15">
    <source>
        <dbReference type="Proteomes" id="UP000053058"/>
    </source>
</evidence>
<evidence type="ECO:0000259" key="9">
    <source>
        <dbReference type="Pfam" id="PF17727"/>
    </source>
</evidence>
<dbReference type="InterPro" id="IPR008463">
    <property type="entry name" value="CtsR"/>
</dbReference>
<accession>A0A0B8QM80</accession>
<proteinExistence type="inferred from homology"/>
<dbReference type="Pfam" id="PF05848">
    <property type="entry name" value="CtsR"/>
    <property type="match status" value="1"/>
</dbReference>
<dbReference type="Proteomes" id="UP000053058">
    <property type="component" value="Unassembled WGS sequence"/>
</dbReference>
<dbReference type="PATRIC" id="fig|1360.100.peg.2228"/>
<dbReference type="GO" id="GO:0003677">
    <property type="term" value="F:DNA binding"/>
    <property type="evidence" value="ECO:0007669"/>
    <property type="project" value="UniProtKB-UniRule"/>
</dbReference>
<evidence type="ECO:0000313" key="16">
    <source>
        <dbReference type="Proteomes" id="UP000053612"/>
    </source>
</evidence>
<protein>
    <recommendedName>
        <fullName evidence="2 7">Transcriptional regulator CtsR</fullName>
    </recommendedName>
</protein>
<dbReference type="InterPro" id="IPR041473">
    <property type="entry name" value="CtsR_C"/>
</dbReference>
<feature type="domain" description="CtsR N-terminal HTH" evidence="8">
    <location>
        <begin position="14"/>
        <end position="82"/>
    </location>
</feature>
<comment type="caution">
    <text evidence="10">The sequence shown here is derived from an EMBL/GenBank/DDBJ whole genome shotgun (WGS) entry which is preliminary data.</text>
</comment>
<dbReference type="EMBL" id="LKLN01000065">
    <property type="protein sequence ID" value="KSU04377.1"/>
    <property type="molecule type" value="Genomic_DNA"/>
</dbReference>
<dbReference type="Pfam" id="PF17727">
    <property type="entry name" value="CtsR_C"/>
    <property type="match status" value="1"/>
</dbReference>